<dbReference type="EMBL" id="ML145146">
    <property type="protein sequence ID" value="TBU56778.1"/>
    <property type="molecule type" value="Genomic_DNA"/>
</dbReference>
<dbReference type="InterPro" id="IPR045340">
    <property type="entry name" value="DUF6533"/>
</dbReference>
<dbReference type="Pfam" id="PF20151">
    <property type="entry name" value="DUF6533"/>
    <property type="match status" value="1"/>
</dbReference>
<dbReference type="Proteomes" id="UP000292082">
    <property type="component" value="Unassembled WGS sequence"/>
</dbReference>
<accession>A0A4V2K7P9</accession>
<organism evidence="1 2">
    <name type="scientific">Dichomitus squalens</name>
    <dbReference type="NCBI Taxonomy" id="114155"/>
    <lineage>
        <taxon>Eukaryota</taxon>
        <taxon>Fungi</taxon>
        <taxon>Dikarya</taxon>
        <taxon>Basidiomycota</taxon>
        <taxon>Agaricomycotina</taxon>
        <taxon>Agaricomycetes</taxon>
        <taxon>Polyporales</taxon>
        <taxon>Polyporaceae</taxon>
        <taxon>Dichomitus</taxon>
    </lineage>
</organism>
<evidence type="ECO:0000313" key="1">
    <source>
        <dbReference type="EMBL" id="TBU56778.1"/>
    </source>
</evidence>
<proteinExistence type="predicted"/>
<reference evidence="1 2" key="1">
    <citation type="submission" date="2019-01" db="EMBL/GenBank/DDBJ databases">
        <title>Draft genome sequences of three monokaryotic isolates of the white-rot basidiomycete fungus Dichomitus squalens.</title>
        <authorList>
            <consortium name="DOE Joint Genome Institute"/>
            <person name="Lopez S.C."/>
            <person name="Andreopoulos B."/>
            <person name="Pangilinan J."/>
            <person name="Lipzen A."/>
            <person name="Riley R."/>
            <person name="Ahrendt S."/>
            <person name="Ng V."/>
            <person name="Barry K."/>
            <person name="Daum C."/>
            <person name="Grigoriev I.V."/>
            <person name="Hilden K.S."/>
            <person name="Makela M.R."/>
            <person name="de Vries R.P."/>
        </authorList>
    </citation>
    <scope>NUCLEOTIDE SEQUENCE [LARGE SCALE GENOMIC DNA]</scope>
    <source>
        <strain evidence="1 2">CBS 464.89</strain>
    </source>
</reference>
<protein>
    <submittedName>
        <fullName evidence="1">Uncharacterized protein</fullName>
    </submittedName>
</protein>
<name>A0A4V2K7P9_9APHY</name>
<keyword evidence="2" id="KW-1185">Reference proteome</keyword>
<gene>
    <name evidence="1" type="ORF">BD310DRAFT_1040280</name>
</gene>
<sequence length="338" mass="37183">MASAGDQAALINEYNGVIVASHCMNAAAVLYLYNWLITIDQEVEYFWKGKVTGAAILFYLNRYISLASFVISLVDWMPMTDKVRNRPSPFVADCIAYSIYSFAVELVPYVPWAAFAGLRCFALTHGNWVLASLVFMLSLVPLSVNLVYFFYGITGENIPLLGCSSVDLTPVGLSDRFALVSRPSLILADCILILATWLTLARRATFRPSYRETTFTSVMLWDGALYFVVLLALNALHLSLTLTSIDVTDLQDTSLVGFFTDPLTSILVQHFLLRLQWANNTSNGSETGAQGDETTSSIVFDRVIGSIGGSLQPGNHDYADHCTDELSIEDSVMDSVVS</sequence>
<dbReference type="AlphaFoldDB" id="A0A4V2K7P9"/>
<evidence type="ECO:0000313" key="2">
    <source>
        <dbReference type="Proteomes" id="UP000292082"/>
    </source>
</evidence>